<name>A0ABN7AJA1_9HEMI</name>
<evidence type="ECO:0000313" key="1">
    <source>
        <dbReference type="EMBL" id="BES90427.1"/>
    </source>
</evidence>
<evidence type="ECO:0000313" key="2">
    <source>
        <dbReference type="Proteomes" id="UP001307889"/>
    </source>
</evidence>
<organism evidence="1 2">
    <name type="scientific">Nesidiocoris tenuis</name>
    <dbReference type="NCBI Taxonomy" id="355587"/>
    <lineage>
        <taxon>Eukaryota</taxon>
        <taxon>Metazoa</taxon>
        <taxon>Ecdysozoa</taxon>
        <taxon>Arthropoda</taxon>
        <taxon>Hexapoda</taxon>
        <taxon>Insecta</taxon>
        <taxon>Pterygota</taxon>
        <taxon>Neoptera</taxon>
        <taxon>Paraneoptera</taxon>
        <taxon>Hemiptera</taxon>
        <taxon>Heteroptera</taxon>
        <taxon>Panheteroptera</taxon>
        <taxon>Cimicomorpha</taxon>
        <taxon>Miridae</taxon>
        <taxon>Dicyphina</taxon>
        <taxon>Nesidiocoris</taxon>
    </lineage>
</organism>
<proteinExistence type="predicted"/>
<dbReference type="Proteomes" id="UP001307889">
    <property type="component" value="Chromosome 2"/>
</dbReference>
<protein>
    <submittedName>
        <fullName evidence="1">Uncharacterized protein</fullName>
    </submittedName>
</protein>
<sequence>MGRVVCSYSDWSGGSVGRPFGSIVGIWLAGGDPTRVLPSTGAGYNLISSLPPAGSAPIPLTIFISGITSSPLHPRLMIASISESGGLPPHSCRKSRTNGHDAILRIQSSPVAVMSLCSRDGL</sequence>
<keyword evidence="2" id="KW-1185">Reference proteome</keyword>
<dbReference type="EMBL" id="AP028910">
    <property type="protein sequence ID" value="BES90427.1"/>
    <property type="molecule type" value="Genomic_DNA"/>
</dbReference>
<gene>
    <name evidence="1" type="ORF">NTJ_03235</name>
</gene>
<reference evidence="1 2" key="1">
    <citation type="submission" date="2023-09" db="EMBL/GenBank/DDBJ databases">
        <title>Nesidiocoris tenuis whole genome shotgun sequence.</title>
        <authorList>
            <person name="Shibata T."/>
            <person name="Shimoda M."/>
            <person name="Kobayashi T."/>
            <person name="Uehara T."/>
        </authorList>
    </citation>
    <scope>NUCLEOTIDE SEQUENCE [LARGE SCALE GENOMIC DNA]</scope>
    <source>
        <strain evidence="1 2">Japan</strain>
    </source>
</reference>
<accession>A0ABN7AJA1</accession>